<dbReference type="Proteomes" id="UP001148737">
    <property type="component" value="Unassembled WGS sequence"/>
</dbReference>
<name>A0ACC1QPJ2_9HYPO</name>
<evidence type="ECO:0000313" key="1">
    <source>
        <dbReference type="EMBL" id="KAJ3486993.1"/>
    </source>
</evidence>
<sequence length="473" mass="53432">MRVSTLLVAALAACNVVAFGPRGVAERVLYYLLYLGEELLEQGDMRLAIGCPGSRTGFNGAPNRCYLSEFLKWIEPENGPIDLDKVGILKSSNEIGQLRLEDGTEPHFWGEQQELVDLVHQMSNPESAITVLQDAVENCVQLELKTGNPPNARNTVAYDRWKAANPGWSSPMPTGEGKTQPIVMLDKNNNPSFKAVGKPPGGERPYRRNLYYEHLDGIARDTSPAKFQEFFATLNDYQNRIDDRVRSLSDNSPAKERGLKLLSFISTSIDFVIEMRVVDYWRVTINGPDKVPPAIKPEENPDKDTPGMSEEEKARRLDIRNKIRFGMKAWFKDGLDTIPMQGRWMKYEVPNKESTIEHGKQYFSSEAEARELFDAFFNELNSAGIEHSNVISTVKEVGDRFKNHQNYEPTLQNIKPGQDGSINTNKVPSAYGEARDGYLTESDPPPDEEIQADPDSLQPLVYYLFWRGSFGWR</sequence>
<proteinExistence type="predicted"/>
<protein>
    <submittedName>
        <fullName evidence="1">Uncharacterized protein</fullName>
    </submittedName>
</protein>
<reference evidence="1" key="1">
    <citation type="submission" date="2022-07" db="EMBL/GenBank/DDBJ databases">
        <title>Genome Sequence of Lecanicillium saksenae.</title>
        <authorList>
            <person name="Buettner E."/>
        </authorList>
    </citation>
    <scope>NUCLEOTIDE SEQUENCE</scope>
    <source>
        <strain evidence="1">VT-O1</strain>
    </source>
</reference>
<keyword evidence="2" id="KW-1185">Reference proteome</keyword>
<organism evidence="1 2">
    <name type="scientific">Lecanicillium saksenae</name>
    <dbReference type="NCBI Taxonomy" id="468837"/>
    <lineage>
        <taxon>Eukaryota</taxon>
        <taxon>Fungi</taxon>
        <taxon>Dikarya</taxon>
        <taxon>Ascomycota</taxon>
        <taxon>Pezizomycotina</taxon>
        <taxon>Sordariomycetes</taxon>
        <taxon>Hypocreomycetidae</taxon>
        <taxon>Hypocreales</taxon>
        <taxon>Cordycipitaceae</taxon>
        <taxon>Lecanicillium</taxon>
    </lineage>
</organism>
<gene>
    <name evidence="1" type="ORF">NLG97_g6508</name>
</gene>
<comment type="caution">
    <text evidence="1">The sequence shown here is derived from an EMBL/GenBank/DDBJ whole genome shotgun (WGS) entry which is preliminary data.</text>
</comment>
<dbReference type="EMBL" id="JANAKD010000868">
    <property type="protein sequence ID" value="KAJ3486993.1"/>
    <property type="molecule type" value="Genomic_DNA"/>
</dbReference>
<evidence type="ECO:0000313" key="2">
    <source>
        <dbReference type="Proteomes" id="UP001148737"/>
    </source>
</evidence>
<accession>A0ACC1QPJ2</accession>